<evidence type="ECO:0000313" key="11">
    <source>
        <dbReference type="Proteomes" id="UP001320843"/>
    </source>
</evidence>
<dbReference type="GO" id="GO:0008270">
    <property type="term" value="F:zinc ion binding"/>
    <property type="evidence" value="ECO:0007669"/>
    <property type="project" value="UniProtKB-KW"/>
</dbReference>
<evidence type="ECO:0000313" key="8">
    <source>
        <dbReference type="EMBL" id="PPU84635.1"/>
    </source>
</evidence>
<dbReference type="Proteomes" id="UP000247346">
    <property type="component" value="Unassembled WGS sequence"/>
</dbReference>
<dbReference type="InterPro" id="IPR012783">
    <property type="entry name" value="Znf_C4_TraR"/>
</dbReference>
<evidence type="ECO:0000256" key="2">
    <source>
        <dbReference type="ARBA" id="ARBA00022771"/>
    </source>
</evidence>
<accession>A0A0A8DTX5</accession>
<reference evidence="8 10" key="1">
    <citation type="submission" date="2016-08" db="EMBL/GenBank/DDBJ databases">
        <authorList>
            <person name="Seilhamer J.J."/>
        </authorList>
    </citation>
    <scope>NUCLEOTIDE SEQUENCE [LARGE SCALE GENOMIC DNA]</scope>
    <source>
        <strain evidence="8 10">CFBP4641</strain>
    </source>
</reference>
<feature type="region of interest" description="Disordered" evidence="5">
    <location>
        <begin position="68"/>
        <end position="88"/>
    </location>
</feature>
<evidence type="ECO:0000313" key="7">
    <source>
        <dbReference type="EMBL" id="MCW0398271.1"/>
    </source>
</evidence>
<dbReference type="EMBL" id="MDEK01000002">
    <property type="protein sequence ID" value="PPU84635.1"/>
    <property type="molecule type" value="Genomic_DNA"/>
</dbReference>
<proteinExistence type="predicted"/>
<evidence type="ECO:0000256" key="1">
    <source>
        <dbReference type="ARBA" id="ARBA00022723"/>
    </source>
</evidence>
<evidence type="ECO:0000256" key="5">
    <source>
        <dbReference type="SAM" id="MobiDB-lite"/>
    </source>
</evidence>
<keyword evidence="11" id="KW-1185">Reference proteome</keyword>
<dbReference type="EMBL" id="CP099534">
    <property type="protein sequence ID" value="UYK90043.1"/>
    <property type="molecule type" value="Genomic_DNA"/>
</dbReference>
<dbReference type="Proteomes" id="UP001320843">
    <property type="component" value="Unassembled WGS sequence"/>
</dbReference>
<reference evidence="7 11" key="2">
    <citation type="submission" date="2022-06" db="EMBL/GenBank/DDBJ databases">
        <title>Dynamics of rice microbiomes reveals core vertical transmitted seed endophytes.</title>
        <authorList>
            <person name="Liao K."/>
            <person name="Zhang X."/>
        </authorList>
    </citation>
    <scope>NUCLEOTIDE SEQUENCE</scope>
    <source>
        <strain evidence="9">JR3-14</strain>
        <strain evidence="7 11">YT10-10-1</strain>
    </source>
</reference>
<dbReference type="HOGENOM" id="CLU_158637_0_1_6"/>
<dbReference type="NCBIfam" id="NF008243">
    <property type="entry name" value="PRK11019.1"/>
    <property type="match status" value="1"/>
</dbReference>
<dbReference type="KEGG" id="xsa:SB85_06350"/>
<dbReference type="Gene3D" id="1.20.120.910">
    <property type="entry name" value="DksA, coiled-coil domain"/>
    <property type="match status" value="1"/>
</dbReference>
<feature type="domain" description="Zinc finger DksA/TraR C4-type" evidence="6">
    <location>
        <begin position="37"/>
        <end position="67"/>
    </location>
</feature>
<dbReference type="OrthoDB" id="962301at2"/>
<evidence type="ECO:0000313" key="10">
    <source>
        <dbReference type="Proteomes" id="UP000247346"/>
    </source>
</evidence>
<dbReference type="InterPro" id="IPR000962">
    <property type="entry name" value="Znf_DskA_TraR"/>
</dbReference>
<dbReference type="PANTHER" id="PTHR38777:SF1">
    <property type="entry name" value="DNAK SUPPRESSOR PROTEIN"/>
    <property type="match status" value="1"/>
</dbReference>
<organism evidence="8 10">
    <name type="scientific">Xanthomonas sacchari</name>
    <dbReference type="NCBI Taxonomy" id="56458"/>
    <lineage>
        <taxon>Bacteria</taxon>
        <taxon>Pseudomonadati</taxon>
        <taxon>Pseudomonadota</taxon>
        <taxon>Gammaproteobacteria</taxon>
        <taxon>Lysobacterales</taxon>
        <taxon>Lysobacteraceae</taxon>
        <taxon>Xanthomonas</taxon>
    </lineage>
</organism>
<dbReference type="PRINTS" id="PR00618">
    <property type="entry name" value="DKSAZNFINGER"/>
</dbReference>
<feature type="zinc finger region" description="dksA C4-type" evidence="4">
    <location>
        <begin position="39"/>
        <end position="63"/>
    </location>
</feature>
<dbReference type="Proteomes" id="UP001164392">
    <property type="component" value="Chromosome"/>
</dbReference>
<dbReference type="NCBIfam" id="TIGR02419">
    <property type="entry name" value="C4_traR_proteo"/>
    <property type="match status" value="1"/>
</dbReference>
<dbReference type="EMBL" id="JANFWR010000004">
    <property type="protein sequence ID" value="MCW0398271.1"/>
    <property type="molecule type" value="Genomic_DNA"/>
</dbReference>
<gene>
    <name evidence="7" type="ORF">NB700_000827</name>
    <name evidence="9" type="ORF">NG824_06380</name>
    <name evidence="8" type="ORF">XsacCFBP4641_02240</name>
</gene>
<dbReference type="STRING" id="56458.SB85_06350"/>
<dbReference type="PANTHER" id="PTHR38777">
    <property type="entry name" value="FELS-2 PROPHAGE PROTEIN"/>
    <property type="match status" value="1"/>
</dbReference>
<keyword evidence="1" id="KW-0479">Metal-binding</keyword>
<protein>
    <submittedName>
        <fullName evidence="8">DksA/TraR family C4-type zinc finger protein</fullName>
    </submittedName>
</protein>
<dbReference type="SUPFAM" id="SSF57716">
    <property type="entry name" value="Glucocorticoid receptor-like (DNA-binding domain)"/>
    <property type="match status" value="1"/>
</dbReference>
<dbReference type="Pfam" id="PF01258">
    <property type="entry name" value="zf-dskA_traR"/>
    <property type="match status" value="1"/>
</dbReference>
<evidence type="ECO:0000256" key="3">
    <source>
        <dbReference type="ARBA" id="ARBA00022833"/>
    </source>
</evidence>
<evidence type="ECO:0000256" key="4">
    <source>
        <dbReference type="PROSITE-ProRule" id="PRU00510"/>
    </source>
</evidence>
<dbReference type="AlphaFoldDB" id="A0A0A8DTX5"/>
<dbReference type="GO" id="GO:1900378">
    <property type="term" value="P:positive regulation of secondary metabolite biosynthetic process"/>
    <property type="evidence" value="ECO:0007669"/>
    <property type="project" value="TreeGrafter"/>
</dbReference>
<keyword evidence="3" id="KW-0862">Zinc</keyword>
<dbReference type="InterPro" id="IPR020458">
    <property type="entry name" value="Znf_DskA_TraR_CS"/>
</dbReference>
<dbReference type="InterPro" id="IPR020460">
    <property type="entry name" value="Znf_C4-type_bac"/>
</dbReference>
<dbReference type="PROSITE" id="PS51128">
    <property type="entry name" value="ZF_DKSA_2"/>
    <property type="match status" value="1"/>
</dbReference>
<evidence type="ECO:0000313" key="9">
    <source>
        <dbReference type="EMBL" id="UYK90043.1"/>
    </source>
</evidence>
<keyword evidence="2" id="KW-0863">Zinc-finger</keyword>
<name>A0A0A8DTX5_9XANT</name>
<dbReference type="RefSeq" id="WP_010342319.1">
    <property type="nucleotide sequence ID" value="NZ_CP010409.1"/>
</dbReference>
<evidence type="ECO:0000259" key="6">
    <source>
        <dbReference type="Pfam" id="PF01258"/>
    </source>
</evidence>
<sequence length="88" mass="9525">MATGWAGDGAVQDQIDATVEDAIKRARSQLPQGPGLSHCEDCDAPIPEARRKAVPGVRLCVACQDAQDRAQHEHSGYNRRGSKDSQLR</sequence>
<dbReference type="PROSITE" id="PS01102">
    <property type="entry name" value="ZF_DKSA_1"/>
    <property type="match status" value="1"/>
</dbReference>
<dbReference type="GeneID" id="93878284"/>